<dbReference type="InterPro" id="IPR026983">
    <property type="entry name" value="DHC"/>
</dbReference>
<dbReference type="GO" id="GO:0051959">
    <property type="term" value="F:dynein light intermediate chain binding"/>
    <property type="evidence" value="ECO:0007669"/>
    <property type="project" value="InterPro"/>
</dbReference>
<proteinExistence type="inferred from homology"/>
<dbReference type="GO" id="GO:0005874">
    <property type="term" value="C:microtubule"/>
    <property type="evidence" value="ECO:0007669"/>
    <property type="project" value="UniProtKB-KW"/>
</dbReference>
<dbReference type="GO" id="GO:0045505">
    <property type="term" value="F:dynein intermediate chain binding"/>
    <property type="evidence" value="ECO:0007669"/>
    <property type="project" value="InterPro"/>
</dbReference>
<evidence type="ECO:0000256" key="1">
    <source>
        <dbReference type="ARBA" id="ARBA00004430"/>
    </source>
</evidence>
<evidence type="ECO:0008006" key="27">
    <source>
        <dbReference type="Google" id="ProtNLM"/>
    </source>
</evidence>
<dbReference type="HOGENOM" id="CLU_000038_3_0_1"/>
<feature type="domain" description="Dynein heavy chain hydrolytic ATP-binding dynein motor region" evidence="18">
    <location>
        <begin position="298"/>
        <end position="458"/>
    </location>
</feature>
<evidence type="ECO:0000259" key="20">
    <source>
        <dbReference type="Pfam" id="PF12780"/>
    </source>
</evidence>
<evidence type="ECO:0000259" key="17">
    <source>
        <dbReference type="Pfam" id="PF08393"/>
    </source>
</evidence>
<dbReference type="FunFam" id="1.10.8.1220:FF:000001">
    <property type="entry name" value="Dynein axonemal heavy chain 5"/>
    <property type="match status" value="1"/>
</dbReference>
<dbReference type="OMA" id="MACCIAL"/>
<dbReference type="Pfam" id="PF12780">
    <property type="entry name" value="AAA_8"/>
    <property type="match status" value="1"/>
</dbReference>
<dbReference type="Gene3D" id="1.10.8.1220">
    <property type="match status" value="1"/>
</dbReference>
<keyword evidence="15" id="KW-0472">Membrane</keyword>
<comment type="similarity">
    <text evidence="2">Belongs to the dynein heavy chain family.</text>
</comment>
<reference evidence="25" key="3">
    <citation type="submission" date="2025-09" db="UniProtKB">
        <authorList>
            <consortium name="Ensembl"/>
        </authorList>
    </citation>
    <scope>IDENTIFICATION</scope>
</reference>
<feature type="domain" description="Dynein heavy chain C-terminal" evidence="24">
    <location>
        <begin position="2394"/>
        <end position="2609"/>
    </location>
</feature>
<dbReference type="Gene3D" id="1.20.1270.280">
    <property type="match status" value="1"/>
</dbReference>
<keyword evidence="15" id="KW-0812">Transmembrane</keyword>
<dbReference type="InterPro" id="IPR043160">
    <property type="entry name" value="Dynein_C_barrel"/>
</dbReference>
<dbReference type="Gene3D" id="1.20.920.20">
    <property type="match status" value="1"/>
</dbReference>
<dbReference type="GO" id="GO:0060294">
    <property type="term" value="P:cilium movement involved in cell motility"/>
    <property type="evidence" value="ECO:0007669"/>
    <property type="project" value="UniProtKB-ARBA"/>
</dbReference>
<evidence type="ECO:0000256" key="10">
    <source>
        <dbReference type="ARBA" id="ARBA00023069"/>
    </source>
</evidence>
<dbReference type="GO" id="GO:0070286">
    <property type="term" value="P:axonemal dynein complex assembly"/>
    <property type="evidence" value="ECO:0007669"/>
    <property type="project" value="UniProtKB-ARBA"/>
</dbReference>
<keyword evidence="13" id="KW-0966">Cell projection</keyword>
<evidence type="ECO:0000259" key="18">
    <source>
        <dbReference type="Pfam" id="PF12774"/>
    </source>
</evidence>
<dbReference type="InterPro" id="IPR042219">
    <property type="entry name" value="AAA_lid_11_sf"/>
</dbReference>
<dbReference type="InterPro" id="IPR013602">
    <property type="entry name" value="Dynein_heavy_linker"/>
</dbReference>
<keyword evidence="11" id="KW-0505">Motor protein</keyword>
<evidence type="ECO:0000256" key="12">
    <source>
        <dbReference type="ARBA" id="ARBA00023212"/>
    </source>
</evidence>
<keyword evidence="10" id="KW-0969">Cilium</keyword>
<evidence type="ECO:0000256" key="15">
    <source>
        <dbReference type="SAM" id="Phobius"/>
    </source>
</evidence>
<evidence type="ECO:0000259" key="22">
    <source>
        <dbReference type="Pfam" id="PF17852"/>
    </source>
</evidence>
<feature type="domain" description="Dynein heavy chain AAA module D4" evidence="20">
    <location>
        <begin position="1052"/>
        <end position="1311"/>
    </location>
</feature>
<dbReference type="Pfam" id="PF07728">
    <property type="entry name" value="AAA_5"/>
    <property type="match status" value="1"/>
</dbReference>
<dbReference type="Gene3D" id="1.10.8.720">
    <property type="entry name" value="Region D6 of dynein motor"/>
    <property type="match status" value="1"/>
</dbReference>
<dbReference type="Ensembl" id="ENSCSAVT00000018545.1">
    <property type="protein sequence ID" value="ENSCSAVP00000018345.1"/>
    <property type="gene ID" value="ENSCSAVG00000010774.1"/>
</dbReference>
<evidence type="ECO:0000256" key="11">
    <source>
        <dbReference type="ARBA" id="ARBA00023175"/>
    </source>
</evidence>
<dbReference type="InterPro" id="IPR035699">
    <property type="entry name" value="AAA_6"/>
</dbReference>
<dbReference type="FunFam" id="3.40.50.300:FF:002141">
    <property type="entry name" value="Dynein heavy chain"/>
    <property type="match status" value="1"/>
</dbReference>
<dbReference type="InterPro" id="IPR041228">
    <property type="entry name" value="Dynein_C"/>
</dbReference>
<keyword evidence="3" id="KW-0963">Cytoplasm</keyword>
<evidence type="ECO:0000256" key="2">
    <source>
        <dbReference type="ARBA" id="ARBA00008887"/>
    </source>
</evidence>
<evidence type="ECO:0000256" key="13">
    <source>
        <dbReference type="ARBA" id="ARBA00023273"/>
    </source>
</evidence>
<dbReference type="InterPro" id="IPR024317">
    <property type="entry name" value="Dynein_heavy_chain_D4_dom"/>
</dbReference>
<feature type="domain" description="ATPase dynein-related AAA" evidence="16">
    <location>
        <begin position="521"/>
        <end position="655"/>
    </location>
</feature>
<name>H2ZL79_CIOSA</name>
<evidence type="ECO:0000256" key="3">
    <source>
        <dbReference type="ARBA" id="ARBA00022490"/>
    </source>
</evidence>
<evidence type="ECO:0000256" key="4">
    <source>
        <dbReference type="ARBA" id="ARBA00022701"/>
    </source>
</evidence>
<reference evidence="25" key="2">
    <citation type="submission" date="2025-08" db="UniProtKB">
        <authorList>
            <consortium name="Ensembl"/>
        </authorList>
    </citation>
    <scope>IDENTIFICATION</scope>
</reference>
<dbReference type="FunFam" id="1.10.287.2620:FF:000002">
    <property type="entry name" value="Dynein heavy chain 2, axonemal"/>
    <property type="match status" value="1"/>
</dbReference>
<dbReference type="GO" id="GO:0005524">
    <property type="term" value="F:ATP binding"/>
    <property type="evidence" value="ECO:0007669"/>
    <property type="project" value="UniProtKB-KW"/>
</dbReference>
<dbReference type="Pfam" id="PF12781">
    <property type="entry name" value="AAA_9"/>
    <property type="match status" value="1"/>
</dbReference>
<dbReference type="PANTHER" id="PTHR22878:SF63">
    <property type="entry name" value="DYNEIN AXONEMAL HEAVY CHAIN 10"/>
    <property type="match status" value="1"/>
</dbReference>
<sequence length="2610" mass="298904">KESIPLFLDLKNEALRERHWKELMTKTGKDFDMNPDTFTLENLFSMQLHNYGETIAEIVTAASKELSIEKGLKEVSSSYKLCKSIKYDVYAAGSVDEVMQILDDNAMNLQSMSASRFVGPFLASVQNWEKGLSLISENVPAEGRVEDWMTSVLLEMRSTNRLITKESVFSYCHEIDRVEWMLPYQGMVVLAGNQIWWTWEVEDVRKGDKLGMKNYAVQMHNQIDSLVTKIQSPLNSNERRKFNTVLIIDVHARDIIDTFVRDSILDAKEFEWESQLRFYWEKEADQLQVQQCTGSFGYGYEYMGLNGRLVITPLTDRIYLTLTQALSMYLGGAPAGPAGTGKTETVKDLAKALGLLCVVTNCGEGMDFKAVGKIFSGLAQCGAWGCFDEFNRIDAVLSVVSSQVQTIRNALIHHLKRFQFEGTEIALDSRMGIFITMNPGYAGRTELPESVKALFRSFLGYSLIIYIYIYIYLMSYWFYLRRSFVLGVDRRFVPRARLPTRLLFLQVVQLYETMMTRHTTMVVGPTGGGKSVVINTLAQAQTKLGLNTKINIINSKAMTVIELYGILDPITRDWTDGVLSNIFREVNKPTEKKEKRYILFDSDVDALWVENMNSVMDDNRLLTLANGERIRLQSHCALLFEVGDLQYASPATVSRAGMVYVDPKNLNYDPYWQRWISLRSSKIEQDLLQKLYTKYTVPCIDLVGCFLIVNLVKLVFWLPWHNFLIYYHYLIFLSFLKMMSLGHFQLICCKSNCCFLSLLQHNEIIIQFSMYWSVGGTLVEEGRTTFDEFIKKLATMTGVNDDEKSPARPGEIPTKYPSLFDYHFDVAENAWLPWSQIVPEYVHDPELKYNQILVPTIDTTRTTWLLKLMVTIKRPVVLVGETGTSKTATIQNFLRGLDPDSHLMLHINFSSRTTSMDVQRNLEANVEKRTKDLDLSRVYQVSGGICTSTPERFPKLENFIRLWRNECLRVFHDRLIDQKDKTIVQVLIQKLVEENFPKIEEFVSRDPCLFGDYRTALQESEPRLYEDVQDFDAAKALFQEILEEYNEDHTAMNLVLFEDALDHLTRIHRIIRMDHGHSLLVGVGGSGKQSLTKLASFSAGCDVFEIALSRGYDETAFREDLKVLYNKLGIENKKTVFLFTDSHVAEEGFLELINNMLTSGMVPALFADDEKEGIIGSMRDEASKNGFGPAKESIWQYFVSKCRDNLHIVLAMSPVGDQLRVRCRNFPGMVNNTVIDWFMPWPEQALFAVATSFLGENQMIPEEHVDQVVGHIVFAHQSVGKYSELFAQKLRRNNYVTPKNYLDFINSYNSLLEKKDQEILKMCERLDGGLQKLSEATEQLNELNKKLAVAVTEKTEACRTLLNDITIKTQTATEKKELASAKATEIEEQNKVWKINSTSLYMEKKDAEESLAEAMPALEAARLALQDLDKSDVTEIRSFAKPPKAVQTICECILVMKGYREISWKTAKAMMSEGNFLKSLMEMDVDGIGSNQVRKLSAGFLKVLGVGLPEMKGISTAGHGMMKFVEAVMGYCEVAREIKPKREKARLLLKADYDVARLERNYHQSKRELDKINKELAALPGFQRCLFQAIAEQRQLQEEAEIMERRLRAADKLISGLGSENVRWNIELQELKERRVRLLGDCLISSAFLSYEGAFSWEFRNSMVYEDWVKNVAQRKIPLSDPFRLESLLTDEVEISKWGSEGLPPDELSIQNGILTTRASRFPLCIDPQEQALSWIRKKEEKNNLKESSFNSPDFLKQLELAIKYGFPFLFKDVDEYIDPVIDNVLEKDVKGGQGREFVVLGDKEVDYDSNFKLYLTSKLSNPRYSPAVFGKAMIINYTVTLKGLEDQLLSVIVKFERKELEEQRERLIQETSENKKLLKDLEDSLLRELATSKGNMLDNTELIETLDETKSKATEVTEKLAMAAKTSADIDKLRDGYRPAARRGAILFFVLSEMAVINNMYQFSLASFLGVFDFSLRKSLPDSILHKRLKNIIDTLTHNIYNYACTGLFEKHKLLFSFQMTIKLEQDQGHTAQEELDFFYKGNIALEKSRQAPFFRKKPHDWIPDQGWQDIVELARILPDVYQSLPDDVQRQEEAWKNWYDHDTPEIIPIPGKYKEGVSDFHKLCLLRCFRIDRVIRAITNYVITKVGELYVQPPIISFESIYEQSSPVSPIVFILSPGSDPASDLMKLAERFNILIQKPHPDFRLWLTTESIPEFPIGILQRSLKVVTEPPNGLKLNLRNTYHKITATMLGECPHPAYRSLVFVLSFFHAVVQERRKYGKIGWNISYDFNESDHTVSPQSHELGDEKIPWGSLKYLIGEVMYGGRAIDNFDRPIQWYIRIFARDIKMINLYSRIPEDEGNKDSYVELIEGLPLTNTPEVFGLHPNAEIGYYTQAARNIWENLVDLQPQTGDSGGGISRDDFINNVAKDIQNKIPALFELDKIHREFGGTVSPTSVVLLQELERWNKLIERMAKSLVELQRALAGEVGMSNELDDLAKALFNGQIPTIWRKLAPDTLKSLGNWMEHFKKRFDQYTFWVVEGEPAVMWLSGLHIPESYLTALVQATCRKNGWPLDRSTLYTQVTQWQSAEEVAERCFVSGLYLEGASWDV</sequence>
<dbReference type="Pfam" id="PF18198">
    <property type="entry name" value="AAA_lid_11"/>
    <property type="match status" value="1"/>
</dbReference>
<dbReference type="Pfam" id="PF12775">
    <property type="entry name" value="AAA_7"/>
    <property type="match status" value="1"/>
</dbReference>
<keyword evidence="8" id="KW-0243">Dynein</keyword>
<feature type="transmembrane region" description="Helical" evidence="15">
    <location>
        <begin position="458"/>
        <end position="480"/>
    </location>
</feature>
<evidence type="ECO:0000256" key="6">
    <source>
        <dbReference type="ARBA" id="ARBA00022741"/>
    </source>
</evidence>
<evidence type="ECO:0000313" key="25">
    <source>
        <dbReference type="Ensembl" id="ENSCSAVP00000018345.1"/>
    </source>
</evidence>
<dbReference type="FunFam" id="1.20.920.20:FF:000001">
    <property type="entry name" value="dynein heavy chain 2, axonemal"/>
    <property type="match status" value="1"/>
</dbReference>
<dbReference type="eggNOG" id="KOG3595">
    <property type="taxonomic scope" value="Eukaryota"/>
</dbReference>
<dbReference type="GO" id="GO:0005858">
    <property type="term" value="C:axonemal dynein complex"/>
    <property type="evidence" value="ECO:0007669"/>
    <property type="project" value="UniProtKB-ARBA"/>
</dbReference>
<dbReference type="InterPro" id="IPR027417">
    <property type="entry name" value="P-loop_NTPase"/>
</dbReference>
<dbReference type="Pfam" id="PF12774">
    <property type="entry name" value="AAA_6"/>
    <property type="match status" value="1"/>
</dbReference>
<organism evidence="25 26">
    <name type="scientific">Ciona savignyi</name>
    <name type="common">Pacific transparent sea squirt</name>
    <dbReference type="NCBI Taxonomy" id="51511"/>
    <lineage>
        <taxon>Eukaryota</taxon>
        <taxon>Metazoa</taxon>
        <taxon>Chordata</taxon>
        <taxon>Tunicata</taxon>
        <taxon>Ascidiacea</taxon>
        <taxon>Phlebobranchia</taxon>
        <taxon>Cionidae</taxon>
        <taxon>Ciona</taxon>
    </lineage>
</organism>
<dbReference type="InterPro" id="IPR024743">
    <property type="entry name" value="Dynein_HC_stalk"/>
</dbReference>
<keyword evidence="26" id="KW-1185">Reference proteome</keyword>
<dbReference type="FunFam" id="1.20.58.1120:FF:000008">
    <property type="entry name" value="Dynein heavy chain 10, axonemal"/>
    <property type="match status" value="1"/>
</dbReference>
<dbReference type="Pfam" id="PF17852">
    <property type="entry name" value="Dynein_AAA_lid"/>
    <property type="match status" value="1"/>
</dbReference>
<dbReference type="Gene3D" id="1.10.287.2620">
    <property type="match status" value="1"/>
</dbReference>
<dbReference type="Pfam" id="PF12777">
    <property type="entry name" value="MT"/>
    <property type="match status" value="1"/>
</dbReference>
<dbReference type="Gene3D" id="6.10.140.1060">
    <property type="match status" value="1"/>
</dbReference>
<feature type="domain" description="Dynein heavy chain ATP-binding dynein motor region" evidence="21">
    <location>
        <begin position="1697"/>
        <end position="1917"/>
    </location>
</feature>
<dbReference type="InParanoid" id="H2ZL79"/>
<feature type="coiled-coil region" evidence="14">
    <location>
        <begin position="1326"/>
        <end position="1353"/>
    </location>
</feature>
<dbReference type="PANTHER" id="PTHR22878">
    <property type="entry name" value="DYNEIN HEAVY CHAIN 6, AXONEMAL-LIKE-RELATED"/>
    <property type="match status" value="1"/>
</dbReference>
<dbReference type="Gene3D" id="1.20.58.1120">
    <property type="match status" value="1"/>
</dbReference>
<dbReference type="Gene3D" id="1.20.920.30">
    <property type="match status" value="1"/>
</dbReference>
<evidence type="ECO:0000256" key="9">
    <source>
        <dbReference type="ARBA" id="ARBA00023054"/>
    </source>
</evidence>
<dbReference type="SUPFAM" id="SSF52540">
    <property type="entry name" value="P-loop containing nucleoside triphosphate hydrolases"/>
    <property type="match status" value="3"/>
</dbReference>
<evidence type="ECO:0000256" key="8">
    <source>
        <dbReference type="ARBA" id="ARBA00023017"/>
    </source>
</evidence>
<dbReference type="InterPro" id="IPR035706">
    <property type="entry name" value="AAA_9"/>
</dbReference>
<evidence type="ECO:0000259" key="16">
    <source>
        <dbReference type="Pfam" id="PF07728"/>
    </source>
</evidence>
<evidence type="ECO:0000259" key="19">
    <source>
        <dbReference type="Pfam" id="PF12777"/>
    </source>
</evidence>
<keyword evidence="4" id="KW-0493">Microtubule</keyword>
<dbReference type="GO" id="GO:0016887">
    <property type="term" value="F:ATP hydrolysis activity"/>
    <property type="evidence" value="ECO:0007669"/>
    <property type="project" value="InterPro"/>
</dbReference>
<evidence type="ECO:0000256" key="7">
    <source>
        <dbReference type="ARBA" id="ARBA00022840"/>
    </source>
</evidence>
<comment type="subcellular location">
    <subcellularLocation>
        <location evidence="1">Cytoplasm</location>
        <location evidence="1">Cytoskeleton</location>
        <location evidence="1">Cilium axoneme</location>
    </subcellularLocation>
</comment>
<feature type="coiled-coil region" evidence="14">
    <location>
        <begin position="1555"/>
        <end position="1613"/>
    </location>
</feature>
<accession>H2ZL79</accession>
<dbReference type="FunFam" id="3.40.50.300:FF:000049">
    <property type="entry name" value="Dynein, axonemal, heavy chain 5"/>
    <property type="match status" value="1"/>
</dbReference>
<evidence type="ECO:0000256" key="14">
    <source>
        <dbReference type="SAM" id="Coils"/>
    </source>
</evidence>
<dbReference type="Gene3D" id="1.20.140.100">
    <property type="entry name" value="Dynein heavy chain, N-terminal domain 2"/>
    <property type="match status" value="1"/>
</dbReference>
<dbReference type="GO" id="GO:0031514">
    <property type="term" value="C:motile cilium"/>
    <property type="evidence" value="ECO:0007669"/>
    <property type="project" value="UniProtKB-ARBA"/>
</dbReference>
<dbReference type="Gene3D" id="3.40.50.300">
    <property type="entry name" value="P-loop containing nucleotide triphosphate hydrolases"/>
    <property type="match status" value="6"/>
</dbReference>
<dbReference type="InterPro" id="IPR041658">
    <property type="entry name" value="AAA_lid_11"/>
</dbReference>
<dbReference type="Gene3D" id="3.10.490.20">
    <property type="match status" value="1"/>
</dbReference>
<evidence type="ECO:0000256" key="5">
    <source>
        <dbReference type="ARBA" id="ARBA00022737"/>
    </source>
</evidence>
<dbReference type="InterPro" id="IPR011704">
    <property type="entry name" value="ATPase_dyneun-rel_AAA"/>
</dbReference>
<keyword evidence="5" id="KW-0677">Repeat</keyword>
<keyword evidence="7" id="KW-0067">ATP-binding</keyword>
<feature type="coiled-coil region" evidence="14">
    <location>
        <begin position="1854"/>
        <end position="1920"/>
    </location>
</feature>
<evidence type="ECO:0000259" key="23">
    <source>
        <dbReference type="Pfam" id="PF18198"/>
    </source>
</evidence>
<evidence type="ECO:0000259" key="24">
    <source>
        <dbReference type="Pfam" id="PF18199"/>
    </source>
</evidence>
<dbReference type="FunFam" id="1.20.1270.280:FF:000005">
    <property type="entry name" value="Dynein axonemal heavy chain 10"/>
    <property type="match status" value="1"/>
</dbReference>
<dbReference type="FunFam" id="3.40.50.300:FF:000063">
    <property type="entry name" value="dynein heavy chain 6, axonemal"/>
    <property type="match status" value="1"/>
</dbReference>
<dbReference type="Gene3D" id="1.10.472.130">
    <property type="match status" value="1"/>
</dbReference>
<evidence type="ECO:0000313" key="26">
    <source>
        <dbReference type="Proteomes" id="UP000007875"/>
    </source>
</evidence>
<protein>
    <recommendedName>
        <fullName evidence="27">Dynein axonemal heavy chain 10</fullName>
    </recommendedName>
</protein>
<keyword evidence="6" id="KW-0547">Nucleotide-binding</keyword>
<dbReference type="GeneTree" id="ENSGT00940000154642"/>
<keyword evidence="12" id="KW-0206">Cytoskeleton</keyword>
<dbReference type="Pfam" id="PF18199">
    <property type="entry name" value="Dynein_C"/>
    <property type="match status" value="1"/>
</dbReference>
<keyword evidence="15" id="KW-1133">Transmembrane helix</keyword>
<dbReference type="Pfam" id="PF08393">
    <property type="entry name" value="DHC_N2"/>
    <property type="match status" value="1"/>
</dbReference>
<reference evidence="26" key="1">
    <citation type="submission" date="2003-08" db="EMBL/GenBank/DDBJ databases">
        <authorList>
            <person name="Birren B."/>
            <person name="Nusbaum C."/>
            <person name="Abebe A."/>
            <person name="Abouelleil A."/>
            <person name="Adekoya E."/>
            <person name="Ait-zahra M."/>
            <person name="Allen N."/>
            <person name="Allen T."/>
            <person name="An P."/>
            <person name="Anderson M."/>
            <person name="Anderson S."/>
            <person name="Arachchi H."/>
            <person name="Armbruster J."/>
            <person name="Bachantsang P."/>
            <person name="Baldwin J."/>
            <person name="Barry A."/>
            <person name="Bayul T."/>
            <person name="Blitshsteyn B."/>
            <person name="Bloom T."/>
            <person name="Blye J."/>
            <person name="Boguslavskiy L."/>
            <person name="Borowsky M."/>
            <person name="Boukhgalter B."/>
            <person name="Brunache A."/>
            <person name="Butler J."/>
            <person name="Calixte N."/>
            <person name="Calvo S."/>
            <person name="Camarata J."/>
            <person name="Campo K."/>
            <person name="Chang J."/>
            <person name="Cheshatsang Y."/>
            <person name="Citroen M."/>
            <person name="Collymore A."/>
            <person name="Considine T."/>
            <person name="Cook A."/>
            <person name="Cooke P."/>
            <person name="Corum B."/>
            <person name="Cuomo C."/>
            <person name="David R."/>
            <person name="Dawoe T."/>
            <person name="Degray S."/>
            <person name="Dodge S."/>
            <person name="Dooley K."/>
            <person name="Dorje P."/>
            <person name="Dorjee K."/>
            <person name="Dorris L."/>
            <person name="Duffey N."/>
            <person name="Dupes A."/>
            <person name="Elkins T."/>
            <person name="Engels R."/>
            <person name="Erickson J."/>
            <person name="Farina A."/>
            <person name="Faro S."/>
            <person name="Ferreira P."/>
            <person name="Fischer H."/>
            <person name="Fitzgerald M."/>
            <person name="Foley K."/>
            <person name="Gage D."/>
            <person name="Galagan J."/>
            <person name="Gearin G."/>
            <person name="Gnerre S."/>
            <person name="Gnirke A."/>
            <person name="Goyette A."/>
            <person name="Graham J."/>
            <person name="Grandbois E."/>
            <person name="Gyaltsen K."/>
            <person name="Hafez N."/>
            <person name="Hagopian D."/>
            <person name="Hagos B."/>
            <person name="Hall J."/>
            <person name="Hatcher B."/>
            <person name="Heller A."/>
            <person name="Higgins H."/>
            <person name="Honan T."/>
            <person name="Horn A."/>
            <person name="Houde N."/>
            <person name="Hughes L."/>
            <person name="Hulme W."/>
            <person name="Husby E."/>
            <person name="Iliev I."/>
            <person name="Jaffe D."/>
            <person name="Jones C."/>
            <person name="Kamal M."/>
            <person name="Kamat A."/>
            <person name="Kamvysselis M."/>
            <person name="Karlsson E."/>
            <person name="Kells C."/>
            <person name="Kieu A."/>
            <person name="Kisner P."/>
            <person name="Kodira C."/>
            <person name="Kulbokas E."/>
            <person name="Labutti K."/>
            <person name="Lama D."/>
            <person name="Landers T."/>
            <person name="Leger J."/>
            <person name="Levine S."/>
            <person name="Lewis D."/>
            <person name="Lewis T."/>
            <person name="Lindblad-toh K."/>
            <person name="Liu X."/>
            <person name="Lokyitsang T."/>
            <person name="Lokyitsang Y."/>
            <person name="Lucien O."/>
            <person name="Lui A."/>
            <person name="Ma L.J."/>
            <person name="Mabbitt R."/>
            <person name="Macdonald J."/>
            <person name="Maclean C."/>
            <person name="Major J."/>
            <person name="Manning J."/>
            <person name="Marabella R."/>
            <person name="Maru K."/>
            <person name="Matthews C."/>
            <person name="Mauceli E."/>
            <person name="Mccarthy M."/>
            <person name="Mcdonough S."/>
            <person name="Mcghee T."/>
            <person name="Meldrim J."/>
            <person name="Meneus L."/>
            <person name="Mesirov J."/>
            <person name="Mihalev A."/>
            <person name="Mihova T."/>
            <person name="Mikkelsen T."/>
            <person name="Mlenga V."/>
            <person name="Moru K."/>
            <person name="Mozes J."/>
            <person name="Mulrain L."/>
            <person name="Munson G."/>
            <person name="Naylor J."/>
            <person name="Newes C."/>
            <person name="Nguyen C."/>
            <person name="Nguyen N."/>
            <person name="Nguyen T."/>
            <person name="Nicol R."/>
            <person name="Nielsen C."/>
            <person name="Nizzari M."/>
            <person name="Norbu C."/>
            <person name="Norbu N."/>
            <person name="O'donnell P."/>
            <person name="Okoawo O."/>
            <person name="O'leary S."/>
            <person name="Omotosho B."/>
            <person name="O'neill K."/>
            <person name="Osman S."/>
            <person name="Parker S."/>
            <person name="Perrin D."/>
            <person name="Phunkhang P."/>
            <person name="Piqani B."/>
            <person name="Purcell S."/>
            <person name="Rachupka T."/>
            <person name="Ramasamy U."/>
            <person name="Rameau R."/>
            <person name="Ray V."/>
            <person name="Raymond C."/>
            <person name="Retta R."/>
            <person name="Richardson S."/>
            <person name="Rise C."/>
            <person name="Rodriguez J."/>
            <person name="Rogers J."/>
            <person name="Rogov P."/>
            <person name="Rutman M."/>
            <person name="Schupbach R."/>
            <person name="Seaman C."/>
            <person name="Settipalli S."/>
            <person name="Sharpe T."/>
            <person name="Sheridan J."/>
            <person name="Sherpa N."/>
            <person name="Shi J."/>
            <person name="Smirnov S."/>
            <person name="Smith C."/>
            <person name="Sougnez C."/>
            <person name="Spencer B."/>
            <person name="Stalker J."/>
            <person name="Stange-thomann N."/>
            <person name="Stavropoulos S."/>
            <person name="Stetson K."/>
            <person name="Stone C."/>
            <person name="Stone S."/>
            <person name="Stubbs M."/>
            <person name="Talamas J."/>
            <person name="Tchuinga P."/>
            <person name="Tenzing P."/>
            <person name="Tesfaye S."/>
            <person name="Theodore J."/>
            <person name="Thoulutsang Y."/>
            <person name="Topham K."/>
            <person name="Towey S."/>
            <person name="Tsamla T."/>
            <person name="Tsomo N."/>
            <person name="Vallee D."/>
            <person name="Vassiliev H."/>
            <person name="Venkataraman V."/>
            <person name="Vinson J."/>
            <person name="Vo A."/>
            <person name="Wade C."/>
            <person name="Wang S."/>
            <person name="Wangchuk T."/>
            <person name="Wangdi T."/>
            <person name="Whittaker C."/>
            <person name="Wilkinson J."/>
            <person name="Wu Y."/>
            <person name="Wyman D."/>
            <person name="Yadav S."/>
            <person name="Yang S."/>
            <person name="Yang X."/>
            <person name="Yeager S."/>
            <person name="Yee E."/>
            <person name="Young G."/>
            <person name="Zainoun J."/>
            <person name="Zembeck L."/>
            <person name="Zimmer A."/>
            <person name="Zody M."/>
            <person name="Lander E."/>
        </authorList>
    </citation>
    <scope>NUCLEOTIDE SEQUENCE [LARGE SCALE GENOMIC DNA]</scope>
</reference>
<keyword evidence="9 14" id="KW-0175">Coiled coil</keyword>
<feature type="domain" description="Dynein heavy chain AAA lid" evidence="23">
    <location>
        <begin position="2261"/>
        <end position="2388"/>
    </location>
</feature>
<dbReference type="InterPro" id="IPR041466">
    <property type="entry name" value="Dynein_AAA5_ext"/>
</dbReference>
<dbReference type="InterPro" id="IPR042222">
    <property type="entry name" value="Dynein_2_N"/>
</dbReference>
<evidence type="ECO:0000259" key="21">
    <source>
        <dbReference type="Pfam" id="PF12781"/>
    </source>
</evidence>
<dbReference type="STRING" id="51511.ENSCSAVP00000018345"/>
<dbReference type="Proteomes" id="UP000007875">
    <property type="component" value="Unassembled WGS sequence"/>
</dbReference>
<feature type="domain" description="Dynein heavy chain linker" evidence="17">
    <location>
        <begin position="1"/>
        <end position="137"/>
    </location>
</feature>
<feature type="domain" description="Dynein heavy chain AAA 5 extension" evidence="22">
    <location>
        <begin position="762"/>
        <end position="835"/>
    </location>
</feature>
<feature type="domain" description="Dynein heavy chain coiled coil stalk" evidence="19">
    <location>
        <begin position="1324"/>
        <end position="1669"/>
    </location>
</feature>